<sequence length="68" mass="7670">MDPGPGLNASKHTLQGRRLLLATSRGTLSYLSLTRRRRCASPWARNSDGRSNFLIRGGRSWDASRRRT</sequence>
<feature type="region of interest" description="Disordered" evidence="1">
    <location>
        <begin position="45"/>
        <end position="68"/>
    </location>
</feature>
<keyword evidence="3" id="KW-1185">Reference proteome</keyword>
<evidence type="ECO:0000256" key="1">
    <source>
        <dbReference type="SAM" id="MobiDB-lite"/>
    </source>
</evidence>
<reference evidence="2 3" key="1">
    <citation type="submission" date="2014-04" db="EMBL/GenBank/DDBJ databases">
        <authorList>
            <consortium name="DOE Joint Genome Institute"/>
            <person name="Kuo A."/>
            <person name="Kohler A."/>
            <person name="Nagy L.G."/>
            <person name="Floudas D."/>
            <person name="Copeland A."/>
            <person name="Barry K.W."/>
            <person name="Cichocki N."/>
            <person name="Veneault-Fourrey C."/>
            <person name="LaButti K."/>
            <person name="Lindquist E.A."/>
            <person name="Lipzen A."/>
            <person name="Lundell T."/>
            <person name="Morin E."/>
            <person name="Murat C."/>
            <person name="Sun H."/>
            <person name="Tunlid A."/>
            <person name="Henrissat B."/>
            <person name="Grigoriev I.V."/>
            <person name="Hibbett D.S."/>
            <person name="Martin F."/>
            <person name="Nordberg H.P."/>
            <person name="Cantor M.N."/>
            <person name="Hua S.X."/>
        </authorList>
    </citation>
    <scope>NUCLEOTIDE SEQUENCE [LARGE SCALE GENOMIC DNA]</scope>
    <source>
        <strain evidence="2 3">LaAM-08-1</strain>
    </source>
</reference>
<reference evidence="3" key="2">
    <citation type="submission" date="2015-01" db="EMBL/GenBank/DDBJ databases">
        <title>Evolutionary Origins and Diversification of the Mycorrhizal Mutualists.</title>
        <authorList>
            <consortium name="DOE Joint Genome Institute"/>
            <consortium name="Mycorrhizal Genomics Consortium"/>
            <person name="Kohler A."/>
            <person name="Kuo A."/>
            <person name="Nagy L.G."/>
            <person name="Floudas D."/>
            <person name="Copeland A."/>
            <person name="Barry K.W."/>
            <person name="Cichocki N."/>
            <person name="Veneault-Fourrey C."/>
            <person name="LaButti K."/>
            <person name="Lindquist E.A."/>
            <person name="Lipzen A."/>
            <person name="Lundell T."/>
            <person name="Morin E."/>
            <person name="Murat C."/>
            <person name="Riley R."/>
            <person name="Ohm R."/>
            <person name="Sun H."/>
            <person name="Tunlid A."/>
            <person name="Henrissat B."/>
            <person name="Grigoriev I.V."/>
            <person name="Hibbett D.S."/>
            <person name="Martin F."/>
        </authorList>
    </citation>
    <scope>NUCLEOTIDE SEQUENCE [LARGE SCALE GENOMIC DNA]</scope>
    <source>
        <strain evidence="3">LaAM-08-1</strain>
    </source>
</reference>
<protein>
    <submittedName>
        <fullName evidence="2">Uncharacterized protein</fullName>
    </submittedName>
</protein>
<dbReference type="Proteomes" id="UP000054477">
    <property type="component" value="Unassembled WGS sequence"/>
</dbReference>
<gene>
    <name evidence="2" type="ORF">K443DRAFT_677473</name>
</gene>
<accession>A0A0C9XY70</accession>
<proteinExistence type="predicted"/>
<name>A0A0C9XY70_9AGAR</name>
<organism evidence="2 3">
    <name type="scientific">Laccaria amethystina LaAM-08-1</name>
    <dbReference type="NCBI Taxonomy" id="1095629"/>
    <lineage>
        <taxon>Eukaryota</taxon>
        <taxon>Fungi</taxon>
        <taxon>Dikarya</taxon>
        <taxon>Basidiomycota</taxon>
        <taxon>Agaricomycotina</taxon>
        <taxon>Agaricomycetes</taxon>
        <taxon>Agaricomycetidae</taxon>
        <taxon>Agaricales</taxon>
        <taxon>Agaricineae</taxon>
        <taxon>Hydnangiaceae</taxon>
        <taxon>Laccaria</taxon>
    </lineage>
</organism>
<dbReference type="AlphaFoldDB" id="A0A0C9XY70"/>
<dbReference type="HOGENOM" id="CLU_2794344_0_0_1"/>
<evidence type="ECO:0000313" key="3">
    <source>
        <dbReference type="Proteomes" id="UP000054477"/>
    </source>
</evidence>
<evidence type="ECO:0000313" key="2">
    <source>
        <dbReference type="EMBL" id="KIK02637.1"/>
    </source>
</evidence>
<dbReference type="EMBL" id="KN838590">
    <property type="protein sequence ID" value="KIK02637.1"/>
    <property type="molecule type" value="Genomic_DNA"/>
</dbReference>